<organism evidence="1 2">
    <name type="scientific">Bacillus cereus VD196</name>
    <dbReference type="NCBI Taxonomy" id="1053243"/>
    <lineage>
        <taxon>Bacteria</taxon>
        <taxon>Bacillati</taxon>
        <taxon>Bacillota</taxon>
        <taxon>Bacilli</taxon>
        <taxon>Bacillales</taxon>
        <taxon>Bacillaceae</taxon>
        <taxon>Bacillus</taxon>
        <taxon>Bacillus cereus group</taxon>
    </lineage>
</organism>
<protein>
    <submittedName>
        <fullName evidence="1">Uncharacterized protein</fullName>
    </submittedName>
</protein>
<sequence>MLFEINREELDKVLAGYKPHRHTKKAIQAFQKDIADIEKYAESIEKRKAETQLQLTKVLADMEATFEIGERIYLQNEQDHLVKELQALDVHLEECTERRTQVRLSHAPAVAQAIDKDRSELSADFNEEMNKAVRIVLSETMDCVVDVSKMLEAEQKEFEHDVYNCLAGDEVVIDTYRFQNKRVSAETPLEVGYLNITHSDFLQAKSGHNTVKSNSFIVRNYCEEGGNA</sequence>
<name>A0A9W5Q2Z2_BACCE</name>
<evidence type="ECO:0000313" key="2">
    <source>
        <dbReference type="Proteomes" id="UP000014023"/>
    </source>
</evidence>
<dbReference type="EMBL" id="AHFL01000022">
    <property type="protein sequence ID" value="EOO65758.1"/>
    <property type="molecule type" value="Genomic_DNA"/>
</dbReference>
<comment type="caution">
    <text evidence="1">The sequence shown here is derived from an EMBL/GenBank/DDBJ whole genome shotgun (WGS) entry which is preliminary data.</text>
</comment>
<gene>
    <name evidence="1" type="ORF">IKE_03342</name>
</gene>
<proteinExistence type="predicted"/>
<accession>A0A9W5Q2Z2</accession>
<dbReference type="Proteomes" id="UP000014023">
    <property type="component" value="Unassembled WGS sequence"/>
</dbReference>
<dbReference type="AlphaFoldDB" id="A0A9W5Q2Z2"/>
<dbReference type="RefSeq" id="WP_016125381.1">
    <property type="nucleotide sequence ID" value="NZ_KB976265.1"/>
</dbReference>
<evidence type="ECO:0000313" key="1">
    <source>
        <dbReference type="EMBL" id="EOO65758.1"/>
    </source>
</evidence>
<reference evidence="1 2" key="1">
    <citation type="submission" date="2012-12" db="EMBL/GenBank/DDBJ databases">
        <title>The Genome Sequence of Bacillus cereus VD196.</title>
        <authorList>
            <consortium name="The Broad Institute Genome Sequencing Platform"/>
            <consortium name="The Broad Institute Genome Sequencing Center for Infectious Disease"/>
            <person name="Feldgarden M."/>
            <person name="Van der Auwera G.A."/>
            <person name="Mahillon J."/>
            <person name="Duprez V."/>
            <person name="Timmery S."/>
            <person name="Mattelet C."/>
            <person name="Dierick K."/>
            <person name="Sun M."/>
            <person name="Yu Z."/>
            <person name="Zhu L."/>
            <person name="Hu X."/>
            <person name="Shank E.B."/>
            <person name="Swiecicka I."/>
            <person name="Hansen B.M."/>
            <person name="Andrup L."/>
            <person name="Walker B."/>
            <person name="Young S.K."/>
            <person name="Zeng Q."/>
            <person name="Gargeya S."/>
            <person name="Fitzgerald M."/>
            <person name="Haas B."/>
            <person name="Abouelleil A."/>
            <person name="Alvarado L."/>
            <person name="Arachchi H.M."/>
            <person name="Berlin A.M."/>
            <person name="Chapman S.B."/>
            <person name="Dewar J."/>
            <person name="Goldberg J."/>
            <person name="Griggs A."/>
            <person name="Gujja S."/>
            <person name="Hansen M."/>
            <person name="Howarth C."/>
            <person name="Imamovic A."/>
            <person name="Larimer J."/>
            <person name="McCowan C."/>
            <person name="Murphy C."/>
            <person name="Neiman D."/>
            <person name="Pearson M."/>
            <person name="Priest M."/>
            <person name="Roberts A."/>
            <person name="Saif S."/>
            <person name="Shea T."/>
            <person name="Sisk P."/>
            <person name="Sykes S."/>
            <person name="Wortman J."/>
            <person name="Nusbaum C."/>
            <person name="Birren B."/>
        </authorList>
    </citation>
    <scope>NUCLEOTIDE SEQUENCE [LARGE SCALE GENOMIC DNA]</scope>
    <source>
        <strain evidence="1 2">VD196</strain>
    </source>
</reference>